<dbReference type="AlphaFoldDB" id="A0AAV5TQK6"/>
<keyword evidence="1" id="KW-1133">Transmembrane helix</keyword>
<organism evidence="2 3">
    <name type="scientific">Pristionchus entomophagus</name>
    <dbReference type="NCBI Taxonomy" id="358040"/>
    <lineage>
        <taxon>Eukaryota</taxon>
        <taxon>Metazoa</taxon>
        <taxon>Ecdysozoa</taxon>
        <taxon>Nematoda</taxon>
        <taxon>Chromadorea</taxon>
        <taxon>Rhabditida</taxon>
        <taxon>Rhabditina</taxon>
        <taxon>Diplogasteromorpha</taxon>
        <taxon>Diplogasteroidea</taxon>
        <taxon>Neodiplogasteridae</taxon>
        <taxon>Pristionchus</taxon>
    </lineage>
</organism>
<evidence type="ECO:0000256" key="1">
    <source>
        <dbReference type="SAM" id="Phobius"/>
    </source>
</evidence>
<keyword evidence="1" id="KW-0812">Transmembrane</keyword>
<dbReference type="EMBL" id="BTSX01000004">
    <property type="protein sequence ID" value="GMS96570.1"/>
    <property type="molecule type" value="Genomic_DNA"/>
</dbReference>
<evidence type="ECO:0000313" key="3">
    <source>
        <dbReference type="Proteomes" id="UP001432027"/>
    </source>
</evidence>
<protein>
    <submittedName>
        <fullName evidence="2">Uncharacterized protein</fullName>
    </submittedName>
</protein>
<name>A0AAV5TQK6_9BILA</name>
<feature type="non-terminal residue" evidence="2">
    <location>
        <position position="111"/>
    </location>
</feature>
<keyword evidence="3" id="KW-1185">Reference proteome</keyword>
<accession>A0AAV5TQK6</accession>
<gene>
    <name evidence="2" type="ORF">PENTCL1PPCAC_18745</name>
</gene>
<feature type="non-terminal residue" evidence="2">
    <location>
        <position position="1"/>
    </location>
</feature>
<dbReference type="Proteomes" id="UP001432027">
    <property type="component" value="Unassembled WGS sequence"/>
</dbReference>
<dbReference type="PANTHER" id="PTHR11238:SF9">
    <property type="entry name" value="PROMININ, ISOFORM D"/>
    <property type="match status" value="1"/>
</dbReference>
<comment type="caution">
    <text evidence="2">The sequence shown here is derived from an EMBL/GenBank/DDBJ whole genome shotgun (WGS) entry which is preliminary data.</text>
</comment>
<reference evidence="2" key="1">
    <citation type="submission" date="2023-10" db="EMBL/GenBank/DDBJ databases">
        <title>Genome assembly of Pristionchus species.</title>
        <authorList>
            <person name="Yoshida K."/>
            <person name="Sommer R.J."/>
        </authorList>
    </citation>
    <scope>NUCLEOTIDE SEQUENCE</scope>
    <source>
        <strain evidence="2">RS0144</strain>
    </source>
</reference>
<proteinExistence type="predicted"/>
<dbReference type="PANTHER" id="PTHR11238">
    <property type="entry name" value="PROMININ ISOFORM D-RELATED"/>
    <property type="match status" value="1"/>
</dbReference>
<sequence>QIVQAFTEAATIKKIMKLTSKSFIDKLYGDLTATAKKFSNDLIGNSAPCTPVYQSYKDVGMLACEQMTGGMQGMWAAAGLAAIFFIPTIIGVFCVASALRGRKTTVSESEE</sequence>
<evidence type="ECO:0000313" key="2">
    <source>
        <dbReference type="EMBL" id="GMS96570.1"/>
    </source>
</evidence>
<feature type="transmembrane region" description="Helical" evidence="1">
    <location>
        <begin position="75"/>
        <end position="99"/>
    </location>
</feature>
<keyword evidence="1" id="KW-0472">Membrane</keyword>